<dbReference type="PANTHER" id="PTHR47129:SF1">
    <property type="entry name" value="NMRA-LIKE DOMAIN-CONTAINING PROTEIN"/>
    <property type="match status" value="1"/>
</dbReference>
<evidence type="ECO:0000259" key="1">
    <source>
        <dbReference type="Pfam" id="PF13460"/>
    </source>
</evidence>
<feature type="domain" description="NAD(P)-binding" evidence="1">
    <location>
        <begin position="21"/>
        <end position="194"/>
    </location>
</feature>
<evidence type="ECO:0000313" key="3">
    <source>
        <dbReference type="Proteomes" id="UP001500221"/>
    </source>
</evidence>
<dbReference type="InterPro" id="IPR016040">
    <property type="entry name" value="NAD(P)-bd_dom"/>
</dbReference>
<dbReference type="Proteomes" id="UP001500221">
    <property type="component" value="Unassembled WGS sequence"/>
</dbReference>
<proteinExistence type="predicted"/>
<dbReference type="SUPFAM" id="SSF51735">
    <property type="entry name" value="NAD(P)-binding Rossmann-fold domains"/>
    <property type="match status" value="1"/>
</dbReference>
<dbReference type="Gene3D" id="3.40.50.720">
    <property type="entry name" value="NAD(P)-binding Rossmann-like Domain"/>
    <property type="match status" value="1"/>
</dbReference>
<reference evidence="3" key="1">
    <citation type="journal article" date="2019" name="Int. J. Syst. Evol. Microbiol.">
        <title>The Global Catalogue of Microorganisms (GCM) 10K type strain sequencing project: providing services to taxonomists for standard genome sequencing and annotation.</title>
        <authorList>
            <consortium name="The Broad Institute Genomics Platform"/>
            <consortium name="The Broad Institute Genome Sequencing Center for Infectious Disease"/>
            <person name="Wu L."/>
            <person name="Ma J."/>
        </authorList>
    </citation>
    <scope>NUCLEOTIDE SEQUENCE [LARGE SCALE GENOMIC DNA]</scope>
    <source>
        <strain evidence="3">JCM 18459</strain>
    </source>
</reference>
<evidence type="ECO:0000313" key="2">
    <source>
        <dbReference type="EMBL" id="GAA5143626.1"/>
    </source>
</evidence>
<keyword evidence="3" id="KW-1185">Reference proteome</keyword>
<dbReference type="CDD" id="cd05269">
    <property type="entry name" value="TMR_SDR_a"/>
    <property type="match status" value="1"/>
</dbReference>
<dbReference type="Pfam" id="PF13460">
    <property type="entry name" value="NAD_binding_10"/>
    <property type="match status" value="1"/>
</dbReference>
<gene>
    <name evidence="2" type="ORF">GCM10023340_09450</name>
</gene>
<sequence length="301" mass="30509">MIGPDVGPAPQELSMTYLVTGTSGHLGRLAVLALLERGVAPGDVVATARDTGAIADLADRGVTTRRLDYDDAASVADALEGVDRVLLVSASVPGQRVAQHRTVIEAAAAAGVELLAYTSLLRADSSPLGLAAEHVATERLLAESGVPHVLLRNGWYLENYTENAGSALEHGAVLGAAGEGRISAATRADYAEAAAVALLEGTPGDVHELAGDTSFTMTEYAAALGEAAGREVVYSDLSPADYAAALQQAGLPEPVAAMLADSDAGVAAGALEDDGRALSTLIGRPTTPLADAVRRAPALVG</sequence>
<dbReference type="Gene3D" id="3.90.25.10">
    <property type="entry name" value="UDP-galactose 4-epimerase, domain 1"/>
    <property type="match status" value="1"/>
</dbReference>
<dbReference type="InterPro" id="IPR052718">
    <property type="entry name" value="NmrA-type_oxidoreductase"/>
</dbReference>
<accession>A0ABP9PAS8</accession>
<dbReference type="EMBL" id="BAABKG010000001">
    <property type="protein sequence ID" value="GAA5143626.1"/>
    <property type="molecule type" value="Genomic_DNA"/>
</dbReference>
<dbReference type="InterPro" id="IPR036291">
    <property type="entry name" value="NAD(P)-bd_dom_sf"/>
</dbReference>
<organism evidence="2 3">
    <name type="scientific">Nocardioides marinquilinus</name>
    <dbReference type="NCBI Taxonomy" id="1210400"/>
    <lineage>
        <taxon>Bacteria</taxon>
        <taxon>Bacillati</taxon>
        <taxon>Actinomycetota</taxon>
        <taxon>Actinomycetes</taxon>
        <taxon>Propionibacteriales</taxon>
        <taxon>Nocardioidaceae</taxon>
        <taxon>Nocardioides</taxon>
    </lineage>
</organism>
<protein>
    <submittedName>
        <fullName evidence="2">SDR family oxidoreductase</fullName>
    </submittedName>
</protein>
<name>A0ABP9PAS8_9ACTN</name>
<dbReference type="PANTHER" id="PTHR47129">
    <property type="entry name" value="QUINONE OXIDOREDUCTASE 2"/>
    <property type="match status" value="1"/>
</dbReference>
<comment type="caution">
    <text evidence="2">The sequence shown here is derived from an EMBL/GenBank/DDBJ whole genome shotgun (WGS) entry which is preliminary data.</text>
</comment>